<evidence type="ECO:0000256" key="1">
    <source>
        <dbReference type="SAM" id="MobiDB-lite"/>
    </source>
</evidence>
<feature type="compositionally biased region" description="Basic residues" evidence="1">
    <location>
        <begin position="30"/>
        <end position="40"/>
    </location>
</feature>
<keyword evidence="3" id="KW-1185">Reference proteome</keyword>
<organism evidence="2 3">
    <name type="scientific">Portunus trituberculatus</name>
    <name type="common">Swimming crab</name>
    <name type="synonym">Neptunus trituberculatus</name>
    <dbReference type="NCBI Taxonomy" id="210409"/>
    <lineage>
        <taxon>Eukaryota</taxon>
        <taxon>Metazoa</taxon>
        <taxon>Ecdysozoa</taxon>
        <taxon>Arthropoda</taxon>
        <taxon>Crustacea</taxon>
        <taxon>Multicrustacea</taxon>
        <taxon>Malacostraca</taxon>
        <taxon>Eumalacostraca</taxon>
        <taxon>Eucarida</taxon>
        <taxon>Decapoda</taxon>
        <taxon>Pleocyemata</taxon>
        <taxon>Brachyura</taxon>
        <taxon>Eubrachyura</taxon>
        <taxon>Portunoidea</taxon>
        <taxon>Portunidae</taxon>
        <taxon>Portuninae</taxon>
        <taxon>Portunus</taxon>
    </lineage>
</organism>
<comment type="caution">
    <text evidence="2">The sequence shown here is derived from an EMBL/GenBank/DDBJ whole genome shotgun (WGS) entry which is preliminary data.</text>
</comment>
<feature type="region of interest" description="Disordered" evidence="1">
    <location>
        <begin position="1"/>
        <end position="58"/>
    </location>
</feature>
<dbReference type="AlphaFoldDB" id="A0A5B7H1Y1"/>
<dbReference type="EMBL" id="VSRR010020101">
    <property type="protein sequence ID" value="MPC62834.1"/>
    <property type="molecule type" value="Genomic_DNA"/>
</dbReference>
<name>A0A5B7H1Y1_PORTR</name>
<gene>
    <name evidence="2" type="ORF">E2C01_056923</name>
</gene>
<feature type="compositionally biased region" description="Basic residues" evidence="1">
    <location>
        <begin position="10"/>
        <end position="20"/>
    </location>
</feature>
<evidence type="ECO:0000313" key="3">
    <source>
        <dbReference type="Proteomes" id="UP000324222"/>
    </source>
</evidence>
<protein>
    <submittedName>
        <fullName evidence="2">Uncharacterized protein</fullName>
    </submittedName>
</protein>
<reference evidence="2 3" key="1">
    <citation type="submission" date="2019-05" db="EMBL/GenBank/DDBJ databases">
        <title>Another draft genome of Portunus trituberculatus and its Hox gene families provides insights of decapod evolution.</title>
        <authorList>
            <person name="Jeong J.-H."/>
            <person name="Song I."/>
            <person name="Kim S."/>
            <person name="Choi T."/>
            <person name="Kim D."/>
            <person name="Ryu S."/>
            <person name="Kim W."/>
        </authorList>
    </citation>
    <scope>NUCLEOTIDE SEQUENCE [LARGE SCALE GENOMIC DNA]</scope>
    <source>
        <tissue evidence="2">Muscle</tissue>
    </source>
</reference>
<dbReference type="Proteomes" id="UP000324222">
    <property type="component" value="Unassembled WGS sequence"/>
</dbReference>
<sequence>MGVGVPAAPPRRRHAPRIGHRVAAPPARSQPRHSARRGRQRGRECERKMRKGLDKDLLTRNKLILSSRERNM</sequence>
<proteinExistence type="predicted"/>
<evidence type="ECO:0000313" key="2">
    <source>
        <dbReference type="EMBL" id="MPC62834.1"/>
    </source>
</evidence>
<accession>A0A5B7H1Y1</accession>
<feature type="compositionally biased region" description="Basic and acidic residues" evidence="1">
    <location>
        <begin position="41"/>
        <end position="58"/>
    </location>
</feature>